<dbReference type="InterPro" id="IPR006035">
    <property type="entry name" value="Ureohydrolase"/>
</dbReference>
<keyword evidence="6 9" id="KW-0378">Hydrolase</keyword>
<dbReference type="AlphaFoldDB" id="A0A5K1V8N2"/>
<evidence type="ECO:0000256" key="2">
    <source>
        <dbReference type="ARBA" id="ARBA00012168"/>
    </source>
</evidence>
<comment type="cofactor">
    <cofactor evidence="9">
        <name>Mn(2+)</name>
        <dbReference type="ChEBI" id="CHEBI:29035"/>
    </cofactor>
    <text evidence="9">Binds 2 manganese ions per subunit.</text>
</comment>
<proteinExistence type="inferred from homology"/>
<dbReference type="GO" id="GO:0030145">
    <property type="term" value="F:manganese ion binding"/>
    <property type="evidence" value="ECO:0007669"/>
    <property type="project" value="TreeGrafter"/>
</dbReference>
<dbReference type="NCBIfam" id="TIGR01229">
    <property type="entry name" value="rocF_arginase"/>
    <property type="match status" value="1"/>
</dbReference>
<dbReference type="PANTHER" id="PTHR43782:SF3">
    <property type="entry name" value="ARGINASE"/>
    <property type="match status" value="1"/>
</dbReference>
<dbReference type="VEuPathDB" id="AmoebaDB:EHI_152330"/>
<dbReference type="EC" id="3.5.3.1" evidence="2 9"/>
<dbReference type="EMBL" id="BDEQ01000001">
    <property type="protein sequence ID" value="GAT91485.1"/>
    <property type="molecule type" value="Genomic_DNA"/>
</dbReference>
<dbReference type="SUPFAM" id="SSF52768">
    <property type="entry name" value="Arginase/deacetylase"/>
    <property type="match status" value="1"/>
</dbReference>
<dbReference type="PRINTS" id="PR00116">
    <property type="entry name" value="ARGINASE"/>
</dbReference>
<evidence type="ECO:0000313" key="11">
    <source>
        <dbReference type="Proteomes" id="UP000078387"/>
    </source>
</evidence>
<keyword evidence="5 9" id="KW-0479">Metal-binding</keyword>
<dbReference type="VEuPathDB" id="AmoebaDB:KM1_001650"/>
<comment type="pathway">
    <text evidence="1">Nitrogen metabolism; urea cycle; L-ornithine and urea from L-arginine: step 1/1.</text>
</comment>
<dbReference type="InterPro" id="IPR014033">
    <property type="entry name" value="Arginase"/>
</dbReference>
<dbReference type="VEuPathDB" id="AmoebaDB:EHI8A_076540"/>
<dbReference type="FunFam" id="3.40.800.10:FF:000021">
    <property type="entry name" value="Arginase"/>
    <property type="match status" value="1"/>
</dbReference>
<dbReference type="PANTHER" id="PTHR43782">
    <property type="entry name" value="ARGINASE"/>
    <property type="match status" value="1"/>
</dbReference>
<gene>
    <name evidence="10" type="ORF">CL6EHI_152330</name>
</gene>
<accession>A0A5K1V8N2</accession>
<reference evidence="10 11" key="1">
    <citation type="submission" date="2016-05" db="EMBL/GenBank/DDBJ databases">
        <title>First whole genome sequencing of Entamoeba histolytica HM1:IMSS-clone-6.</title>
        <authorList>
            <person name="Mukherjee Avik.K."/>
            <person name="Izumyama S."/>
            <person name="Nakada-Tsukui K."/>
            <person name="Nozaki T."/>
        </authorList>
    </citation>
    <scope>NUCLEOTIDE SEQUENCE [LARGE SCALE GENOMIC DNA]</scope>
    <source>
        <strain evidence="10 11">HM1:IMSS clone 6</strain>
    </source>
</reference>
<dbReference type="GO" id="GO:0005634">
    <property type="term" value="C:nucleus"/>
    <property type="evidence" value="ECO:0007669"/>
    <property type="project" value="TreeGrafter"/>
</dbReference>
<evidence type="ECO:0000256" key="5">
    <source>
        <dbReference type="ARBA" id="ARBA00022723"/>
    </source>
</evidence>
<evidence type="ECO:0000256" key="6">
    <source>
        <dbReference type="ARBA" id="ARBA00022801"/>
    </source>
</evidence>
<evidence type="ECO:0000256" key="4">
    <source>
        <dbReference type="ARBA" id="ARBA00022503"/>
    </source>
</evidence>
<dbReference type="Pfam" id="PF00491">
    <property type="entry name" value="Arginase"/>
    <property type="match status" value="1"/>
</dbReference>
<dbReference type="InterPro" id="IPR023696">
    <property type="entry name" value="Ureohydrolase_dom_sf"/>
</dbReference>
<keyword evidence="7 9" id="KW-0464">Manganese</keyword>
<evidence type="ECO:0000256" key="8">
    <source>
        <dbReference type="PROSITE-ProRule" id="PRU00742"/>
    </source>
</evidence>
<keyword evidence="4 9" id="KW-0056">Arginine metabolism</keyword>
<comment type="catalytic activity">
    <reaction evidence="9">
        <text>L-arginine + H2O = urea + L-ornithine</text>
        <dbReference type="Rhea" id="RHEA:20569"/>
        <dbReference type="ChEBI" id="CHEBI:15377"/>
        <dbReference type="ChEBI" id="CHEBI:16199"/>
        <dbReference type="ChEBI" id="CHEBI:32682"/>
        <dbReference type="ChEBI" id="CHEBI:46911"/>
        <dbReference type="EC" id="3.5.3.1"/>
    </reaction>
</comment>
<dbReference type="GO" id="GO:0006525">
    <property type="term" value="P:arginine metabolic process"/>
    <property type="evidence" value="ECO:0007669"/>
    <property type="project" value="UniProtKB-KW"/>
</dbReference>
<comment type="similarity">
    <text evidence="8 9">Belongs to the arginase family.</text>
</comment>
<evidence type="ECO:0000313" key="10">
    <source>
        <dbReference type="EMBL" id="GAT91485.1"/>
    </source>
</evidence>
<comment type="caution">
    <text evidence="10">The sequence shown here is derived from an EMBL/GenBank/DDBJ whole genome shotgun (WGS) entry which is preliminary data.</text>
</comment>
<dbReference type="SMR" id="A0A5K1V8N2"/>
<dbReference type="GO" id="GO:0005829">
    <property type="term" value="C:cytosol"/>
    <property type="evidence" value="ECO:0007669"/>
    <property type="project" value="TreeGrafter"/>
</dbReference>
<dbReference type="CDD" id="cd09989">
    <property type="entry name" value="Arginase"/>
    <property type="match status" value="1"/>
</dbReference>
<evidence type="ECO:0000256" key="7">
    <source>
        <dbReference type="ARBA" id="ARBA00023211"/>
    </source>
</evidence>
<dbReference type="VEuPathDB" id="AmoebaDB:EHI7A_074530"/>
<sequence>MQFEKVTYIAVPQKYGQKKVGVEEGPKFLEKLGFMNVLEQVAKSVNKKTITEPKTPQELGVTNARNLNEVESVNIELRDTIAKEYDVNNLLINIGGDHSIGLGTIAGVVKAMKPNARVGVVWFDAHPDMNTPENSPSGNIHGMPLACAVGLGPQRLTSIMPHYITPKDIMYVGIRSIDVGEQFEIQDKHIDHFTAEDVKRVGMKEVIEAINKKFVDYDVIHLSFDIDGIDPEFILGTGTPVPKGISLEDSLYFMSEMGKMKKLHSVDIVEYNPKIEEEITGKNVLKCISSLFGIKC</sequence>
<evidence type="ECO:0000256" key="1">
    <source>
        <dbReference type="ARBA" id="ARBA00005098"/>
    </source>
</evidence>
<dbReference type="Gene3D" id="3.40.800.10">
    <property type="entry name" value="Ureohydrolase domain"/>
    <property type="match status" value="1"/>
</dbReference>
<dbReference type="OMA" id="YKEFRYA"/>
<dbReference type="PROSITE" id="PS51409">
    <property type="entry name" value="ARGINASE_2"/>
    <property type="match status" value="1"/>
</dbReference>
<organism evidence="10 11">
    <name type="scientific">Entamoeba histolytica</name>
    <dbReference type="NCBI Taxonomy" id="5759"/>
    <lineage>
        <taxon>Eukaryota</taxon>
        <taxon>Amoebozoa</taxon>
        <taxon>Evosea</taxon>
        <taxon>Archamoebae</taxon>
        <taxon>Mastigamoebida</taxon>
        <taxon>Entamoebidae</taxon>
        <taxon>Entamoeba</taxon>
    </lineage>
</organism>
<dbReference type="VEuPathDB" id="AmoebaDB:EHI5A_000930"/>
<protein>
    <recommendedName>
        <fullName evidence="3 9">Arginase</fullName>
        <ecNumber evidence="2 9">3.5.3.1</ecNumber>
    </recommendedName>
</protein>
<evidence type="ECO:0000256" key="9">
    <source>
        <dbReference type="RuleBase" id="RU361159"/>
    </source>
</evidence>
<evidence type="ECO:0000256" key="3">
    <source>
        <dbReference type="ARBA" id="ARBA00018123"/>
    </source>
</evidence>
<name>A0A5K1V8N2_ENTHI</name>
<dbReference type="GO" id="GO:0004053">
    <property type="term" value="F:arginase activity"/>
    <property type="evidence" value="ECO:0007669"/>
    <property type="project" value="UniProtKB-EC"/>
</dbReference>
<dbReference type="Proteomes" id="UP000078387">
    <property type="component" value="Unassembled WGS sequence"/>
</dbReference>